<dbReference type="CDD" id="cd01087">
    <property type="entry name" value="Prolidase"/>
    <property type="match status" value="1"/>
</dbReference>
<keyword evidence="10" id="KW-1185">Reference proteome</keyword>
<dbReference type="Gene3D" id="3.90.230.10">
    <property type="entry name" value="Creatinase/methionine aminopeptidase superfamily"/>
    <property type="match status" value="1"/>
</dbReference>
<dbReference type="AlphaFoldDB" id="A0A7G9W7F1"/>
<dbReference type="PANTHER" id="PTHR43226:SF4">
    <property type="entry name" value="XAA-PRO AMINOPEPTIDASE 3"/>
    <property type="match status" value="1"/>
</dbReference>
<feature type="domain" description="Aminopeptidase P N-terminal" evidence="8">
    <location>
        <begin position="1"/>
        <end position="135"/>
    </location>
</feature>
<keyword evidence="5" id="KW-0479">Metal-binding</keyword>
<dbReference type="InterPro" id="IPR036005">
    <property type="entry name" value="Creatinase/aminopeptidase-like"/>
</dbReference>
<accession>A0A7G9W7F1</accession>
<evidence type="ECO:0000256" key="3">
    <source>
        <dbReference type="ARBA" id="ARBA00008766"/>
    </source>
</evidence>
<evidence type="ECO:0000313" key="9">
    <source>
        <dbReference type="EMBL" id="QNO14613.1"/>
    </source>
</evidence>
<comment type="similarity">
    <text evidence="3">Belongs to the peptidase M24B family.</text>
</comment>
<reference evidence="9 10" key="1">
    <citation type="submission" date="2020-07" db="EMBL/GenBank/DDBJ databases">
        <title>Alkalicella. sp. LB2 genome.</title>
        <authorList>
            <person name="Postec A."/>
            <person name="Quemeneur M."/>
        </authorList>
    </citation>
    <scope>NUCLEOTIDE SEQUENCE [LARGE SCALE GENOMIC DNA]</scope>
    <source>
        <strain evidence="9 10">LB2</strain>
    </source>
</reference>
<dbReference type="InterPro" id="IPR007865">
    <property type="entry name" value="Aminopep_P_N"/>
</dbReference>
<dbReference type="SUPFAM" id="SSF55920">
    <property type="entry name" value="Creatinase/aminopeptidase"/>
    <property type="match status" value="1"/>
</dbReference>
<name>A0A7G9W7F1_ALKCA</name>
<dbReference type="EMBL" id="CP058559">
    <property type="protein sequence ID" value="QNO14613.1"/>
    <property type="molecule type" value="Genomic_DNA"/>
</dbReference>
<dbReference type="SUPFAM" id="SSF53092">
    <property type="entry name" value="Creatinase/prolidase N-terminal domain"/>
    <property type="match status" value="1"/>
</dbReference>
<dbReference type="PANTHER" id="PTHR43226">
    <property type="entry name" value="XAA-PRO AMINOPEPTIDASE 3"/>
    <property type="match status" value="1"/>
</dbReference>
<dbReference type="EC" id="3.4.11.9" evidence="4"/>
<dbReference type="RefSeq" id="WP_213168452.1">
    <property type="nucleotide sequence ID" value="NZ_CP058559.1"/>
</dbReference>
<dbReference type="Pfam" id="PF05195">
    <property type="entry name" value="AMP_N"/>
    <property type="match status" value="1"/>
</dbReference>
<comment type="catalytic activity">
    <reaction evidence="1">
        <text>Release of any N-terminal amino acid, including proline, that is linked to proline, even from a dipeptide or tripeptide.</text>
        <dbReference type="EC" id="3.4.11.9"/>
    </reaction>
</comment>
<keyword evidence="9" id="KW-0645">Protease</keyword>
<dbReference type="Gene3D" id="3.40.350.10">
    <property type="entry name" value="Creatinase/prolidase N-terminal domain"/>
    <property type="match status" value="1"/>
</dbReference>
<keyword evidence="6" id="KW-0378">Hydrolase</keyword>
<evidence type="ECO:0000256" key="5">
    <source>
        <dbReference type="ARBA" id="ARBA00022723"/>
    </source>
</evidence>
<evidence type="ECO:0000256" key="1">
    <source>
        <dbReference type="ARBA" id="ARBA00001424"/>
    </source>
</evidence>
<keyword evidence="9" id="KW-0031">Aminopeptidase</keyword>
<dbReference type="GO" id="GO:0006508">
    <property type="term" value="P:proteolysis"/>
    <property type="evidence" value="ECO:0007669"/>
    <property type="project" value="TreeGrafter"/>
</dbReference>
<dbReference type="InterPro" id="IPR052433">
    <property type="entry name" value="X-Pro_dipept-like"/>
</dbReference>
<organism evidence="9 10">
    <name type="scientific">Alkalicella caledoniensis</name>
    <dbReference type="NCBI Taxonomy" id="2731377"/>
    <lineage>
        <taxon>Bacteria</taxon>
        <taxon>Bacillati</taxon>
        <taxon>Bacillota</taxon>
        <taxon>Clostridia</taxon>
        <taxon>Eubacteriales</taxon>
        <taxon>Proteinivoracaceae</taxon>
        <taxon>Alkalicella</taxon>
    </lineage>
</organism>
<protein>
    <recommendedName>
        <fullName evidence="4">Xaa-Pro aminopeptidase</fullName>
        <ecNumber evidence="4">3.4.11.9</ecNumber>
    </recommendedName>
</protein>
<evidence type="ECO:0000256" key="2">
    <source>
        <dbReference type="ARBA" id="ARBA00001936"/>
    </source>
</evidence>
<gene>
    <name evidence="9" type="ORF">HYG86_07365</name>
</gene>
<dbReference type="KEGG" id="acae:HYG86_07365"/>
<evidence type="ECO:0000256" key="7">
    <source>
        <dbReference type="ARBA" id="ARBA00023211"/>
    </source>
</evidence>
<evidence type="ECO:0000313" key="10">
    <source>
        <dbReference type="Proteomes" id="UP000516160"/>
    </source>
</evidence>
<dbReference type="Proteomes" id="UP000516160">
    <property type="component" value="Chromosome"/>
</dbReference>
<dbReference type="InterPro" id="IPR000994">
    <property type="entry name" value="Pept_M24"/>
</dbReference>
<dbReference type="InterPro" id="IPR029149">
    <property type="entry name" value="Creatin/AminoP/Spt16_N"/>
</dbReference>
<evidence type="ECO:0000259" key="8">
    <source>
        <dbReference type="SMART" id="SM01011"/>
    </source>
</evidence>
<proteinExistence type="inferred from homology"/>
<sequence>MKNEFFINNRKKLQESIKDNSILILFAGVAPQRSADQSYIFTPNRNFYYITGIDRDQAIYVLAKSDENIREYLFIEEGNPVLEKWIGKRMTKDEAKEASGLDNIKFLTEFEGLLHQEITGNSLEKVYLDLEKRSYDSIPTRAQLFSQDIIKKYPQASIKNIYNDVAKIRVKKEQVEIDKMRRAIEITGEGIKSLMVNCEAGLFEYQVEAYFDFTIKNLGAKNKAFNTIAAAGKNATVLHYEDNNCQLSDGELILFDLGAEFQHYCADISRTIPVNGKFTPRQKDVYNVVLKALDEVTKRVRPGVTFTELNEYTKKILAQGCIELGIIKDEGELSKYYYHGVGHFLGLDTHDVGARNAKLEAGMVITIEPGLYIDEEAIGVRIEDDVLVTENGHENLSKDIIRTVEDIEKFMAKR</sequence>
<evidence type="ECO:0000256" key="4">
    <source>
        <dbReference type="ARBA" id="ARBA00012574"/>
    </source>
</evidence>
<dbReference type="Pfam" id="PF00557">
    <property type="entry name" value="Peptidase_M24"/>
    <property type="match status" value="1"/>
</dbReference>
<evidence type="ECO:0000256" key="6">
    <source>
        <dbReference type="ARBA" id="ARBA00022801"/>
    </source>
</evidence>
<dbReference type="GO" id="GO:0030145">
    <property type="term" value="F:manganese ion binding"/>
    <property type="evidence" value="ECO:0007669"/>
    <property type="project" value="InterPro"/>
</dbReference>
<dbReference type="SMART" id="SM01011">
    <property type="entry name" value="AMP_N"/>
    <property type="match status" value="1"/>
</dbReference>
<dbReference type="GO" id="GO:0005829">
    <property type="term" value="C:cytosol"/>
    <property type="evidence" value="ECO:0007669"/>
    <property type="project" value="TreeGrafter"/>
</dbReference>
<keyword evidence="7" id="KW-0464">Manganese</keyword>
<comment type="cofactor">
    <cofactor evidence="2">
        <name>Mn(2+)</name>
        <dbReference type="ChEBI" id="CHEBI:29035"/>
    </cofactor>
</comment>
<dbReference type="GO" id="GO:0070006">
    <property type="term" value="F:metalloaminopeptidase activity"/>
    <property type="evidence" value="ECO:0007669"/>
    <property type="project" value="InterPro"/>
</dbReference>